<protein>
    <submittedName>
        <fullName evidence="1">Uncharacterized protein</fullName>
    </submittedName>
</protein>
<sequence>MQEKLQNNIWSSGDESRKNCNTIEERDNFQLDPRLREGEISWRERCLVSDLQAFPSTSLNKKKPVEPDFQ</sequence>
<comment type="caution">
    <text evidence="1">The sequence shown here is derived from an EMBL/GenBank/DDBJ whole genome shotgun (WGS) entry which is preliminary data.</text>
</comment>
<dbReference type="Proteomes" id="UP001153269">
    <property type="component" value="Unassembled WGS sequence"/>
</dbReference>
<accession>A0A9N7ZCJ7</accession>
<proteinExistence type="predicted"/>
<gene>
    <name evidence="1" type="ORF">PLEPLA_LOCUS46852</name>
</gene>
<reference evidence="1" key="1">
    <citation type="submission" date="2020-03" db="EMBL/GenBank/DDBJ databases">
        <authorList>
            <person name="Weist P."/>
        </authorList>
    </citation>
    <scope>NUCLEOTIDE SEQUENCE</scope>
</reference>
<dbReference type="AlphaFoldDB" id="A0A9N7ZCJ7"/>
<evidence type="ECO:0000313" key="1">
    <source>
        <dbReference type="EMBL" id="CAB1459016.1"/>
    </source>
</evidence>
<name>A0A9N7ZCJ7_PLEPL</name>
<dbReference type="EMBL" id="CADEAL010004413">
    <property type="protein sequence ID" value="CAB1459016.1"/>
    <property type="molecule type" value="Genomic_DNA"/>
</dbReference>
<keyword evidence="2" id="KW-1185">Reference proteome</keyword>
<evidence type="ECO:0000313" key="2">
    <source>
        <dbReference type="Proteomes" id="UP001153269"/>
    </source>
</evidence>
<organism evidence="1 2">
    <name type="scientific">Pleuronectes platessa</name>
    <name type="common">European plaice</name>
    <dbReference type="NCBI Taxonomy" id="8262"/>
    <lineage>
        <taxon>Eukaryota</taxon>
        <taxon>Metazoa</taxon>
        <taxon>Chordata</taxon>
        <taxon>Craniata</taxon>
        <taxon>Vertebrata</taxon>
        <taxon>Euteleostomi</taxon>
        <taxon>Actinopterygii</taxon>
        <taxon>Neopterygii</taxon>
        <taxon>Teleostei</taxon>
        <taxon>Neoteleostei</taxon>
        <taxon>Acanthomorphata</taxon>
        <taxon>Carangaria</taxon>
        <taxon>Pleuronectiformes</taxon>
        <taxon>Pleuronectoidei</taxon>
        <taxon>Pleuronectidae</taxon>
        <taxon>Pleuronectes</taxon>
    </lineage>
</organism>